<dbReference type="PANTHER" id="PTHR42930:SF3">
    <property type="entry name" value="PHOSPHATE-SPECIFIC TRANSPORT SYSTEM ACCESSORY PROTEIN PHOU"/>
    <property type="match status" value="1"/>
</dbReference>
<dbReference type="InterPro" id="IPR028366">
    <property type="entry name" value="PhoU"/>
</dbReference>
<dbReference type="SUPFAM" id="SSF109755">
    <property type="entry name" value="PhoU-like"/>
    <property type="match status" value="1"/>
</dbReference>
<comment type="caution">
    <text evidence="3">The sequence shown here is derived from an EMBL/GenBank/DDBJ whole genome shotgun (WGS) entry which is preliminary data.</text>
</comment>
<evidence type="ECO:0000259" key="2">
    <source>
        <dbReference type="Pfam" id="PF01895"/>
    </source>
</evidence>
<comment type="function">
    <text evidence="1">Plays a role in the regulation of phosphate uptake.</text>
</comment>
<dbReference type="AlphaFoldDB" id="A0AAP2ZBT2"/>
<keyword evidence="1" id="KW-0813">Transport</keyword>
<comment type="similarity">
    <text evidence="1">Belongs to the PhoU family.</text>
</comment>
<dbReference type="EMBL" id="JAOPJZ010000038">
    <property type="protein sequence ID" value="MCU4754336.1"/>
    <property type="molecule type" value="Genomic_DNA"/>
</dbReference>
<sequence>MARERYQQRLERLREAVVAMGDLVSQQLEDAVTAFVACDSTLAKAVIDGDNEVNRRYLALEAECLDVITLHQPMLGDLRLVVAAFKIITDLERIGDLAINLAQYSLESHQCTIPDVDFERLTALAQEQVQRAIDAVANDDTTACLEVVSRDTELDRRCEAVTGRVLTKILASKSTDSVVVCSGQQFETNTAKTEAILADVLETLILIRDLERVGDHAVNVAVRAYYALEGDDSLLA</sequence>
<dbReference type="Gene3D" id="1.20.58.220">
    <property type="entry name" value="Phosphate transport system protein phou homolog 2, domain 2"/>
    <property type="match status" value="1"/>
</dbReference>
<gene>
    <name evidence="3" type="primary">phoU</name>
    <name evidence="3" type="ORF">OB919_20540</name>
</gene>
<dbReference type="PIRSF" id="PIRSF003107">
    <property type="entry name" value="PhoU"/>
    <property type="match status" value="1"/>
</dbReference>
<dbReference type="GO" id="GO:0045936">
    <property type="term" value="P:negative regulation of phosphate metabolic process"/>
    <property type="evidence" value="ECO:0007669"/>
    <property type="project" value="InterPro"/>
</dbReference>
<dbReference type="PANTHER" id="PTHR42930">
    <property type="entry name" value="PHOSPHATE-SPECIFIC TRANSPORT SYSTEM ACCESSORY PROTEIN PHOU"/>
    <property type="match status" value="1"/>
</dbReference>
<keyword evidence="1" id="KW-0963">Cytoplasm</keyword>
<reference evidence="3 4" key="1">
    <citation type="submission" date="2022-09" db="EMBL/GenBank/DDBJ databases">
        <title>Enrichment on poylsaccharides allowed isolation of novel metabolic and taxonomic groups of Haloarchaea.</title>
        <authorList>
            <person name="Sorokin D.Y."/>
            <person name="Elcheninov A.G."/>
            <person name="Khizhniak T.V."/>
            <person name="Kolganova T.V."/>
            <person name="Kublanov I.V."/>
        </authorList>
    </citation>
    <scope>NUCLEOTIDE SEQUENCE [LARGE SCALE GENOMIC DNA]</scope>
    <source>
        <strain evidence="3 4">AArc-curdl1</strain>
    </source>
</reference>
<dbReference type="Proteomes" id="UP001321047">
    <property type="component" value="Unassembled WGS sequence"/>
</dbReference>
<name>A0AAP2ZBT2_9EURY</name>
<proteinExistence type="inferred from homology"/>
<organism evidence="3 4">
    <name type="scientific">Natronosalvus hydrolyticus</name>
    <dbReference type="NCBI Taxonomy" id="2979988"/>
    <lineage>
        <taxon>Archaea</taxon>
        <taxon>Methanobacteriati</taxon>
        <taxon>Methanobacteriota</taxon>
        <taxon>Stenosarchaea group</taxon>
        <taxon>Halobacteria</taxon>
        <taxon>Halobacteriales</taxon>
        <taxon>Natrialbaceae</taxon>
        <taxon>Natronosalvus</taxon>
    </lineage>
</organism>
<accession>A0AAP2ZBT2</accession>
<dbReference type="InterPro" id="IPR038078">
    <property type="entry name" value="PhoU-like_sf"/>
</dbReference>
<comment type="subcellular location">
    <subcellularLocation>
        <location evidence="1">Cytoplasm</location>
    </subcellularLocation>
</comment>
<dbReference type="GO" id="GO:0005737">
    <property type="term" value="C:cytoplasm"/>
    <property type="evidence" value="ECO:0007669"/>
    <property type="project" value="UniProtKB-SubCell"/>
</dbReference>
<keyword evidence="1" id="KW-0592">Phosphate transport</keyword>
<dbReference type="RefSeq" id="WP_342810636.1">
    <property type="nucleotide sequence ID" value="NZ_JAOPJZ010000038.1"/>
</dbReference>
<feature type="domain" description="PhoU" evidence="2">
    <location>
        <begin position="19"/>
        <end position="104"/>
    </location>
</feature>
<comment type="subunit">
    <text evidence="1">Homodimer.</text>
</comment>
<feature type="domain" description="PhoU" evidence="2">
    <location>
        <begin position="119"/>
        <end position="222"/>
    </location>
</feature>
<dbReference type="GO" id="GO:0006817">
    <property type="term" value="P:phosphate ion transport"/>
    <property type="evidence" value="ECO:0007669"/>
    <property type="project" value="UniProtKB-KW"/>
</dbReference>
<evidence type="ECO:0000256" key="1">
    <source>
        <dbReference type="PIRNR" id="PIRNR003107"/>
    </source>
</evidence>
<dbReference type="GO" id="GO:0030643">
    <property type="term" value="P:intracellular phosphate ion homeostasis"/>
    <property type="evidence" value="ECO:0007669"/>
    <property type="project" value="InterPro"/>
</dbReference>
<evidence type="ECO:0000313" key="3">
    <source>
        <dbReference type="EMBL" id="MCU4754336.1"/>
    </source>
</evidence>
<dbReference type="NCBIfam" id="TIGR02135">
    <property type="entry name" value="phoU_full"/>
    <property type="match status" value="1"/>
</dbReference>
<protein>
    <recommendedName>
        <fullName evidence="1">Phosphate-specific transport system accessory protein PhoU</fullName>
    </recommendedName>
</protein>
<evidence type="ECO:0000313" key="4">
    <source>
        <dbReference type="Proteomes" id="UP001321047"/>
    </source>
</evidence>
<keyword evidence="4" id="KW-1185">Reference proteome</keyword>
<dbReference type="Pfam" id="PF01895">
    <property type="entry name" value="PhoU"/>
    <property type="match status" value="2"/>
</dbReference>
<dbReference type="InterPro" id="IPR026022">
    <property type="entry name" value="PhoU_dom"/>
</dbReference>